<dbReference type="AlphaFoldDB" id="A0A1W6CZ45"/>
<dbReference type="InterPro" id="IPR027417">
    <property type="entry name" value="P-loop_NTPase"/>
</dbReference>
<keyword evidence="1" id="KW-0418">Kinase</keyword>
<dbReference type="Proteomes" id="UP000193017">
    <property type="component" value="Chromosome"/>
</dbReference>
<dbReference type="RefSeq" id="WP_085378258.1">
    <property type="nucleotide sequence ID" value="NZ_CP020612.1"/>
</dbReference>
<dbReference type="SUPFAM" id="SSF52540">
    <property type="entry name" value="P-loop containing nucleoside triphosphate hydrolases"/>
    <property type="match status" value="1"/>
</dbReference>
<evidence type="ECO:0000313" key="1">
    <source>
        <dbReference type="EMBL" id="ARJ70143.1"/>
    </source>
</evidence>
<evidence type="ECO:0000313" key="2">
    <source>
        <dbReference type="Proteomes" id="UP000193017"/>
    </source>
</evidence>
<accession>A0A1W6CZ45</accession>
<dbReference type="EMBL" id="CP020612">
    <property type="protein sequence ID" value="ARJ70143.1"/>
    <property type="molecule type" value="Genomic_DNA"/>
</dbReference>
<gene>
    <name evidence="1" type="ORF">B0A89_11420</name>
</gene>
<sequence>MLGFVAPRIVLLSVPKTGTTALEEALAPHAQLVLRARPEIKHLTLRQYQAAIEPLLQAIPGPPFRTVGVVREPLSWLGSWYRYRARPQLDGQPNSTAGIGFERFVTDYLSTGPRPRHAALGRQSAFLRPGSGRSGPDLLFRYEAMGALVGFLESALGVPLSLGRANVSPPGDLTLGSDTAAALRAALAEDYALWDGALTEAP</sequence>
<organism evidence="1 2">
    <name type="scientific">Paracoccus contaminans</name>
    <dbReference type="NCBI Taxonomy" id="1945662"/>
    <lineage>
        <taxon>Bacteria</taxon>
        <taxon>Pseudomonadati</taxon>
        <taxon>Pseudomonadota</taxon>
        <taxon>Alphaproteobacteria</taxon>
        <taxon>Rhodobacterales</taxon>
        <taxon>Paracoccaceae</taxon>
        <taxon>Paracoccus</taxon>
    </lineage>
</organism>
<dbReference type="STRING" id="1945662.B0A89_11420"/>
<protein>
    <submittedName>
        <fullName evidence="1">Gamma-glutamyl kinase</fullName>
    </submittedName>
</protein>
<dbReference type="OrthoDB" id="7687351at2"/>
<dbReference type="KEGG" id="pcon:B0A89_11420"/>
<keyword evidence="1" id="KW-0808">Transferase</keyword>
<reference evidence="1 2" key="1">
    <citation type="submission" date="2017-03" db="EMBL/GenBank/DDBJ databases">
        <title>Genome sequence of Paracoccus contaminans isolated from a water microcosm.</title>
        <authorList>
            <person name="Aurass P."/>
            <person name="Karste S."/>
            <person name="Trost E."/>
            <person name="Glaeser S.P."/>
            <person name="Kaempfer P."/>
            <person name="Flieger A."/>
        </authorList>
    </citation>
    <scope>NUCLEOTIDE SEQUENCE [LARGE SCALE GENOMIC DNA]</scope>
    <source>
        <strain evidence="2">RKI 16-01929T\LMG 29738T\CCM 8701T\CIP 111112T</strain>
    </source>
</reference>
<keyword evidence="2" id="KW-1185">Reference proteome</keyword>
<dbReference type="GO" id="GO:0016301">
    <property type="term" value="F:kinase activity"/>
    <property type="evidence" value="ECO:0007669"/>
    <property type="project" value="UniProtKB-KW"/>
</dbReference>
<name>A0A1W6CZ45_9RHOB</name>
<proteinExistence type="predicted"/>